<dbReference type="OrthoDB" id="8795211at2"/>
<evidence type="ECO:0000313" key="1">
    <source>
        <dbReference type="EMBL" id="ARA00014.1"/>
    </source>
</evidence>
<dbReference type="AlphaFoldDB" id="A0A1V0BJB4"/>
<accession>A0A1V0BJB4</accession>
<dbReference type="GeneID" id="83040595"/>
<gene>
    <name evidence="1" type="ORF">B5M06_14885</name>
</gene>
<dbReference type="EMBL" id="CP020121">
    <property type="protein sequence ID" value="ARA00014.1"/>
    <property type="molecule type" value="Genomic_DNA"/>
</dbReference>
<name>A0A1V0BJB4_9BURK</name>
<dbReference type="RefSeq" id="WP_054067877.1">
    <property type="nucleotide sequence ID" value="NZ_CP020121.1"/>
</dbReference>
<evidence type="ECO:0000313" key="2">
    <source>
        <dbReference type="Proteomes" id="UP000242792"/>
    </source>
</evidence>
<dbReference type="Proteomes" id="UP000242792">
    <property type="component" value="Chromosome"/>
</dbReference>
<protein>
    <submittedName>
        <fullName evidence="1">Uncharacterized protein</fullName>
    </submittedName>
</protein>
<proteinExistence type="predicted"/>
<dbReference type="KEGG" id="cke:B5M06_14885"/>
<sequence length="151" mass="16905">MTFDDIIDAIFGRMAVRYGTEWLRKWEGVDMAAVKADWKHELKGFSSNLEPLRYALKHLPVKCPTVAEFRSVANSCPPPEFKQLPAPHAKPELAKQVVGAVKQKLGGLPVKDPKQWARNIMAQVEAGKNVPSYRVREARIALGKEGAQAWQ</sequence>
<organism evidence="1 2">
    <name type="scientific">Comamonas kerstersii</name>
    <dbReference type="NCBI Taxonomy" id="225992"/>
    <lineage>
        <taxon>Bacteria</taxon>
        <taxon>Pseudomonadati</taxon>
        <taxon>Pseudomonadota</taxon>
        <taxon>Betaproteobacteria</taxon>
        <taxon>Burkholderiales</taxon>
        <taxon>Comamonadaceae</taxon>
        <taxon>Comamonas</taxon>
    </lineage>
</organism>
<reference evidence="1 2" key="1">
    <citation type="submission" date="2017-03" db="EMBL/GenBank/DDBJ databases">
        <title>Rapid Whole Genome Sequencing of Comamonas kerstersii Causing Continuous ambulatory Peritoneal Dialysis-Associated Peritonitis.</title>
        <authorList>
            <person name="Zheng B."/>
        </authorList>
    </citation>
    <scope>NUCLEOTIDE SEQUENCE [LARGE SCALE GENOMIC DNA]</scope>
    <source>
        <strain evidence="1 2">8943</strain>
    </source>
</reference>